<organism evidence="1 2">
    <name type="scientific">Corchorus capsularis</name>
    <name type="common">Jute</name>
    <dbReference type="NCBI Taxonomy" id="210143"/>
    <lineage>
        <taxon>Eukaryota</taxon>
        <taxon>Viridiplantae</taxon>
        <taxon>Streptophyta</taxon>
        <taxon>Embryophyta</taxon>
        <taxon>Tracheophyta</taxon>
        <taxon>Spermatophyta</taxon>
        <taxon>Magnoliopsida</taxon>
        <taxon>eudicotyledons</taxon>
        <taxon>Gunneridae</taxon>
        <taxon>Pentapetalae</taxon>
        <taxon>rosids</taxon>
        <taxon>malvids</taxon>
        <taxon>Malvales</taxon>
        <taxon>Malvaceae</taxon>
        <taxon>Grewioideae</taxon>
        <taxon>Apeibeae</taxon>
        <taxon>Corchorus</taxon>
    </lineage>
</organism>
<dbReference type="EMBL" id="AWWV01016008">
    <property type="protein sequence ID" value="OMO50918.1"/>
    <property type="molecule type" value="Genomic_DNA"/>
</dbReference>
<proteinExistence type="predicted"/>
<name>A0A1R3FYJ7_COCAP</name>
<protein>
    <submittedName>
        <fullName evidence="1">Uncharacterized protein</fullName>
    </submittedName>
</protein>
<evidence type="ECO:0000313" key="1">
    <source>
        <dbReference type="EMBL" id="OMO50918.1"/>
    </source>
</evidence>
<accession>A0A1R3FYJ7</accession>
<keyword evidence="2" id="KW-1185">Reference proteome</keyword>
<comment type="caution">
    <text evidence="1">The sequence shown here is derived from an EMBL/GenBank/DDBJ whole genome shotgun (WGS) entry which is preliminary data.</text>
</comment>
<dbReference type="Gramene" id="OMO50918">
    <property type="protein sequence ID" value="OMO50918"/>
    <property type="gene ID" value="CCACVL1_30138"/>
</dbReference>
<sequence>MSLVNQLGRLLGPAIEEDESDVMISS</sequence>
<reference evidence="1 2" key="1">
    <citation type="submission" date="2013-09" db="EMBL/GenBank/DDBJ databases">
        <title>Corchorus capsularis genome sequencing.</title>
        <authorList>
            <person name="Alam M."/>
            <person name="Haque M.S."/>
            <person name="Islam M.S."/>
            <person name="Emdad E.M."/>
            <person name="Islam M.M."/>
            <person name="Ahmed B."/>
            <person name="Halim A."/>
            <person name="Hossen Q.M.M."/>
            <person name="Hossain M.Z."/>
            <person name="Ahmed R."/>
            <person name="Khan M.M."/>
            <person name="Islam R."/>
            <person name="Rashid M.M."/>
            <person name="Khan S.A."/>
            <person name="Rahman M.S."/>
            <person name="Alam M."/>
        </authorList>
    </citation>
    <scope>NUCLEOTIDE SEQUENCE [LARGE SCALE GENOMIC DNA]</scope>
    <source>
        <strain evidence="2">cv. CVL-1</strain>
        <tissue evidence="1">Whole seedling</tissue>
    </source>
</reference>
<dbReference type="Proteomes" id="UP000188268">
    <property type="component" value="Unassembled WGS sequence"/>
</dbReference>
<evidence type="ECO:0000313" key="2">
    <source>
        <dbReference type="Proteomes" id="UP000188268"/>
    </source>
</evidence>
<gene>
    <name evidence="1" type="ORF">CCACVL1_30138</name>
</gene>
<dbReference type="AlphaFoldDB" id="A0A1R3FYJ7"/>